<keyword evidence="1" id="KW-0812">Transmembrane</keyword>
<protein>
    <submittedName>
        <fullName evidence="2">Uncharacterized protein</fullName>
    </submittedName>
</protein>
<reference evidence="2" key="2">
    <citation type="submission" date="2020-09" db="EMBL/GenBank/DDBJ databases">
        <authorList>
            <person name="Sun Q."/>
            <person name="Zhou Y."/>
        </authorList>
    </citation>
    <scope>NUCLEOTIDE SEQUENCE</scope>
    <source>
        <strain evidence="2">CGMCC 4.7278</strain>
    </source>
</reference>
<keyword evidence="3" id="KW-1185">Reference proteome</keyword>
<dbReference type="EMBL" id="BMMW01000003">
    <property type="protein sequence ID" value="GGK56599.1"/>
    <property type="molecule type" value="Genomic_DNA"/>
</dbReference>
<organism evidence="2 3">
    <name type="scientific">Nocardia camponoti</name>
    <dbReference type="NCBI Taxonomy" id="1616106"/>
    <lineage>
        <taxon>Bacteria</taxon>
        <taxon>Bacillati</taxon>
        <taxon>Actinomycetota</taxon>
        <taxon>Actinomycetes</taxon>
        <taxon>Mycobacteriales</taxon>
        <taxon>Nocardiaceae</taxon>
        <taxon>Nocardia</taxon>
    </lineage>
</organism>
<name>A0A917VAM2_9NOCA</name>
<gene>
    <name evidence="2" type="ORF">GCM10011591_30840</name>
</gene>
<dbReference type="RefSeq" id="WP_188829712.1">
    <property type="nucleotide sequence ID" value="NZ_BMMW01000003.1"/>
</dbReference>
<feature type="transmembrane region" description="Helical" evidence="1">
    <location>
        <begin position="57"/>
        <end position="78"/>
    </location>
</feature>
<comment type="caution">
    <text evidence="2">The sequence shown here is derived from an EMBL/GenBank/DDBJ whole genome shotgun (WGS) entry which is preliminary data.</text>
</comment>
<reference evidence="2" key="1">
    <citation type="journal article" date="2014" name="Int. J. Syst. Evol. Microbiol.">
        <title>Complete genome sequence of Corynebacterium casei LMG S-19264T (=DSM 44701T), isolated from a smear-ripened cheese.</title>
        <authorList>
            <consortium name="US DOE Joint Genome Institute (JGI-PGF)"/>
            <person name="Walter F."/>
            <person name="Albersmeier A."/>
            <person name="Kalinowski J."/>
            <person name="Ruckert C."/>
        </authorList>
    </citation>
    <scope>NUCLEOTIDE SEQUENCE</scope>
    <source>
        <strain evidence="2">CGMCC 4.7278</strain>
    </source>
</reference>
<dbReference type="AlphaFoldDB" id="A0A917VAM2"/>
<keyword evidence="1" id="KW-0472">Membrane</keyword>
<proteinExistence type="predicted"/>
<sequence>MSQSWVPLFYDRARGAEIVMGVSAVAIIVGLWLPMLTGKDTFPRREVSFSVWDFRDAGTPLVSWLMIGALILLGVALLPDRYNALVVRTFALCVAFAEAIALPIVITFGYRDVPNGDVSITFTPWLLALILAVAAAFVGALMVFVADFTRAAARR</sequence>
<evidence type="ECO:0000313" key="3">
    <source>
        <dbReference type="Proteomes" id="UP000612956"/>
    </source>
</evidence>
<evidence type="ECO:0000256" key="1">
    <source>
        <dbReference type="SAM" id="Phobius"/>
    </source>
</evidence>
<dbReference type="Proteomes" id="UP000612956">
    <property type="component" value="Unassembled WGS sequence"/>
</dbReference>
<feature type="transmembrane region" description="Helical" evidence="1">
    <location>
        <begin position="90"/>
        <end position="110"/>
    </location>
</feature>
<accession>A0A917VAM2</accession>
<keyword evidence="1" id="KW-1133">Transmembrane helix</keyword>
<evidence type="ECO:0000313" key="2">
    <source>
        <dbReference type="EMBL" id="GGK56599.1"/>
    </source>
</evidence>
<feature type="transmembrane region" description="Helical" evidence="1">
    <location>
        <begin position="18"/>
        <end position="37"/>
    </location>
</feature>
<feature type="transmembrane region" description="Helical" evidence="1">
    <location>
        <begin position="122"/>
        <end position="146"/>
    </location>
</feature>